<dbReference type="PANTHER" id="PTHR46888">
    <property type="entry name" value="ZINC KNUCKLE DOMAINCONTAINING PROTEIN-RELATED"/>
    <property type="match status" value="1"/>
</dbReference>
<organism evidence="4 5">
    <name type="scientific">Merluccius polli</name>
    <name type="common">Benguela hake</name>
    <name type="synonym">Merluccius cadenati</name>
    <dbReference type="NCBI Taxonomy" id="89951"/>
    <lineage>
        <taxon>Eukaryota</taxon>
        <taxon>Metazoa</taxon>
        <taxon>Chordata</taxon>
        <taxon>Craniata</taxon>
        <taxon>Vertebrata</taxon>
        <taxon>Euteleostomi</taxon>
        <taxon>Actinopterygii</taxon>
        <taxon>Neopterygii</taxon>
        <taxon>Teleostei</taxon>
        <taxon>Neoteleostei</taxon>
        <taxon>Acanthomorphata</taxon>
        <taxon>Zeiogadaria</taxon>
        <taxon>Gadariae</taxon>
        <taxon>Gadiformes</taxon>
        <taxon>Gadoidei</taxon>
        <taxon>Merlucciidae</taxon>
        <taxon>Merluccius</taxon>
    </lineage>
</organism>
<dbReference type="InterPro" id="IPR038269">
    <property type="entry name" value="SCAN_sf"/>
</dbReference>
<evidence type="ECO:0000313" key="4">
    <source>
        <dbReference type="EMBL" id="KAK0145668.1"/>
    </source>
</evidence>
<dbReference type="InterPro" id="IPR036875">
    <property type="entry name" value="Znf_CCHC_sf"/>
</dbReference>
<feature type="domain" description="Peptidase A2" evidence="2">
    <location>
        <begin position="510"/>
        <end position="546"/>
    </location>
</feature>
<dbReference type="InterPro" id="IPR001995">
    <property type="entry name" value="Peptidase_A2_cat"/>
</dbReference>
<proteinExistence type="predicted"/>
<comment type="caution">
    <text evidence="4">The sequence shown here is derived from an EMBL/GenBank/DDBJ whole genome shotgun (WGS) entry which is preliminary data.</text>
</comment>
<dbReference type="GO" id="GO:0006508">
    <property type="term" value="P:proteolysis"/>
    <property type="evidence" value="ECO:0007669"/>
    <property type="project" value="InterPro"/>
</dbReference>
<dbReference type="GO" id="GO:0004190">
    <property type="term" value="F:aspartic-type endopeptidase activity"/>
    <property type="evidence" value="ECO:0007669"/>
    <property type="project" value="InterPro"/>
</dbReference>
<dbReference type="EMBL" id="JAOPHQ010002845">
    <property type="protein sequence ID" value="KAK0145668.1"/>
    <property type="molecule type" value="Genomic_DNA"/>
</dbReference>
<evidence type="ECO:0000259" key="3">
    <source>
        <dbReference type="PROSITE" id="PS50804"/>
    </source>
</evidence>
<keyword evidence="5" id="KW-1185">Reference proteome</keyword>
<dbReference type="PROSITE" id="PS50175">
    <property type="entry name" value="ASP_PROT_RETROV"/>
    <property type="match status" value="1"/>
</dbReference>
<evidence type="ECO:0008006" key="6">
    <source>
        <dbReference type="Google" id="ProtNLM"/>
    </source>
</evidence>
<dbReference type="SUPFAM" id="SSF47353">
    <property type="entry name" value="Retrovirus capsid dimerization domain-like"/>
    <property type="match status" value="1"/>
</dbReference>
<protein>
    <recommendedName>
        <fullName evidence="6">SCAN box domain-containing protein</fullName>
    </recommendedName>
</protein>
<dbReference type="PANTHER" id="PTHR46888:SF13">
    <property type="entry name" value="RIBONUCLEASE H"/>
    <property type="match status" value="1"/>
</dbReference>
<dbReference type="SUPFAM" id="SSF57756">
    <property type="entry name" value="Retrovirus zinc finger-like domains"/>
    <property type="match status" value="1"/>
</dbReference>
<dbReference type="Pfam" id="PF02023">
    <property type="entry name" value="SCAN"/>
    <property type="match status" value="1"/>
</dbReference>
<dbReference type="InterPro" id="IPR003309">
    <property type="entry name" value="SCAN_dom"/>
</dbReference>
<dbReference type="GO" id="GO:0003676">
    <property type="term" value="F:nucleic acid binding"/>
    <property type="evidence" value="ECO:0007669"/>
    <property type="project" value="InterPro"/>
</dbReference>
<feature type="domain" description="SCAN box" evidence="3">
    <location>
        <begin position="269"/>
        <end position="347"/>
    </location>
</feature>
<dbReference type="AlphaFoldDB" id="A0AA47P2T1"/>
<evidence type="ECO:0000313" key="5">
    <source>
        <dbReference type="Proteomes" id="UP001174136"/>
    </source>
</evidence>
<sequence length="703" mass="80014">MSAYDDFLAAPSESLLVALTKEQLMQVADHYLIEWTIPKRSNKEQLVDFIHERLKEKQVLPGGSPVESTAPTPVPDLPGPIRLLLKMDELTFDERKQLLQMQLDQTKLEMEQRKFEMEHKKWELGQELEQRKIEAVESEKGRLLEMERLQHTEREQEQVRELERIRLRLAAEDIRSGSAGAALRSDLGSMIKFLPRFNERDPDVFFSLFENIAADQNWSNENKTLLLQTVLVGRAQEAFVAMSFEDRRSYVKVKEAVLKSYELVPEAYRQRFRNLRKFERQTYSEVARELTNSFNRWLTAEGVYEFDGLCDLMIMEQFKNILPERLAMYLNEHKVQTAAEAAVLADSYVLTHKNQLGLRDFSQRYDHRRVDRDHQRDVATQGVRGNAGPPGRFDPRNKSDADSRCHYCRGLGHWKMECPSLHRKGSPTREVKDVCCATSIHAAHLRNDQKVHVCQSNAAQTDCEHFEVPNEREHVKEMDDEPKATTMFNYAPFITEGFVSMVGDAQRVPVKILRDTGASESFICQSSLPFSSLSDTGSVVLIRGIGLQPFPVPLHRIQLQSGFVNGEVIIAVRPTLPIDNIDMIIGNNLGGDCVWPETSCPPPVVKSIATASEEPDKCLVDFPEVFTACAVTRAMARAQTEKASDVSKTGAAKVCVPELPTSLSPNEIINAQKNDHSLENYFALVWFGHRFNVGWQRRLGQGK</sequence>
<dbReference type="Proteomes" id="UP001174136">
    <property type="component" value="Unassembled WGS sequence"/>
</dbReference>
<dbReference type="GO" id="GO:0008270">
    <property type="term" value="F:zinc ion binding"/>
    <property type="evidence" value="ECO:0007669"/>
    <property type="project" value="InterPro"/>
</dbReference>
<evidence type="ECO:0000256" key="1">
    <source>
        <dbReference type="SAM" id="MobiDB-lite"/>
    </source>
</evidence>
<evidence type="ECO:0000259" key="2">
    <source>
        <dbReference type="PROSITE" id="PS50175"/>
    </source>
</evidence>
<reference evidence="4" key="1">
    <citation type="journal article" date="2023" name="Front. Mar. Sci.">
        <title>A new Merluccius polli reference genome to investigate the effects of global change in West African waters.</title>
        <authorList>
            <person name="Mateo J.L."/>
            <person name="Blanco-Fernandez C."/>
            <person name="Garcia-Vazquez E."/>
            <person name="Machado-Schiaffino G."/>
        </authorList>
    </citation>
    <scope>NUCLEOTIDE SEQUENCE</scope>
    <source>
        <strain evidence="4">C29</strain>
        <tissue evidence="4">Fin</tissue>
    </source>
</reference>
<name>A0AA47P2T1_MERPO</name>
<feature type="region of interest" description="Disordered" evidence="1">
    <location>
        <begin position="372"/>
        <end position="400"/>
    </location>
</feature>
<accession>A0AA47P2T1</accession>
<dbReference type="PROSITE" id="PS50804">
    <property type="entry name" value="SCAN_BOX"/>
    <property type="match status" value="1"/>
</dbReference>
<gene>
    <name evidence="4" type="ORF">N1851_015449</name>
</gene>
<dbReference type="Gene3D" id="4.10.60.10">
    <property type="entry name" value="Zinc finger, CCHC-type"/>
    <property type="match status" value="1"/>
</dbReference>
<dbReference type="Gene3D" id="1.10.4020.10">
    <property type="entry name" value="DNA breaking-rejoining enzymes"/>
    <property type="match status" value="1"/>
</dbReference>